<evidence type="ECO:0000313" key="2">
    <source>
        <dbReference type="EMBL" id="PFG40599.1"/>
    </source>
</evidence>
<feature type="transmembrane region" description="Helical" evidence="1">
    <location>
        <begin position="89"/>
        <end position="107"/>
    </location>
</feature>
<dbReference type="AlphaFoldDB" id="A0A2A9EQV9"/>
<reference evidence="2 3" key="1">
    <citation type="submission" date="2017-10" db="EMBL/GenBank/DDBJ databases">
        <title>Sequencing the genomes of 1000 actinobacteria strains.</title>
        <authorList>
            <person name="Klenk H.-P."/>
        </authorList>
    </citation>
    <scope>NUCLEOTIDE SEQUENCE [LARGE SCALE GENOMIC DNA]</scope>
    <source>
        <strain evidence="2 3">DSM 21838</strain>
    </source>
</reference>
<sequence>MPPRTRAGSAATRALLGGGVVAGPFFVVMTAAQVASREGFDLRRHGLSLLSHGELGWLQVTAFVGTGLLVVACAAGVHRLPEDLGGGRLTAVRLAVAGPGLVLAGAFRVEPSGGFPPGAPAATAADARESLWHDVGTALAVNAAILACVVLARRLARAGRRARAAYCWTTAALTAVLAWWPGGGTSIRLAIVTVLTMTWVTVVAAWLRSDAANQRTAATATARKS</sequence>
<name>A0A2A9EQV9_9MICO</name>
<keyword evidence="3" id="KW-1185">Reference proteome</keyword>
<keyword evidence="1" id="KW-1133">Transmembrane helix</keyword>
<dbReference type="EMBL" id="PDJI01000004">
    <property type="protein sequence ID" value="PFG40599.1"/>
    <property type="molecule type" value="Genomic_DNA"/>
</dbReference>
<feature type="transmembrane region" description="Helical" evidence="1">
    <location>
        <begin position="12"/>
        <end position="35"/>
    </location>
</feature>
<dbReference type="Pfam" id="PF06197">
    <property type="entry name" value="DUF998"/>
    <property type="match status" value="1"/>
</dbReference>
<evidence type="ECO:0000313" key="3">
    <source>
        <dbReference type="Proteomes" id="UP000222106"/>
    </source>
</evidence>
<feature type="transmembrane region" description="Helical" evidence="1">
    <location>
        <begin position="187"/>
        <end position="207"/>
    </location>
</feature>
<organism evidence="2 3">
    <name type="scientific">Georgenia soli</name>
    <dbReference type="NCBI Taxonomy" id="638953"/>
    <lineage>
        <taxon>Bacteria</taxon>
        <taxon>Bacillati</taxon>
        <taxon>Actinomycetota</taxon>
        <taxon>Actinomycetes</taxon>
        <taxon>Micrococcales</taxon>
        <taxon>Bogoriellaceae</taxon>
        <taxon>Georgenia</taxon>
    </lineage>
</organism>
<dbReference type="Proteomes" id="UP000222106">
    <property type="component" value="Unassembled WGS sequence"/>
</dbReference>
<proteinExistence type="predicted"/>
<dbReference type="OrthoDB" id="8159487at2"/>
<accession>A0A2A9EQV9</accession>
<feature type="transmembrane region" description="Helical" evidence="1">
    <location>
        <begin position="164"/>
        <end position="181"/>
    </location>
</feature>
<protein>
    <submittedName>
        <fullName evidence="2">Uncharacterized protein DUF998</fullName>
    </submittedName>
</protein>
<comment type="caution">
    <text evidence="2">The sequence shown here is derived from an EMBL/GenBank/DDBJ whole genome shotgun (WGS) entry which is preliminary data.</text>
</comment>
<evidence type="ECO:0000256" key="1">
    <source>
        <dbReference type="SAM" id="Phobius"/>
    </source>
</evidence>
<dbReference type="InterPro" id="IPR009339">
    <property type="entry name" value="DUF998"/>
</dbReference>
<feature type="transmembrane region" description="Helical" evidence="1">
    <location>
        <begin position="135"/>
        <end position="152"/>
    </location>
</feature>
<dbReference type="RefSeq" id="WP_098484486.1">
    <property type="nucleotide sequence ID" value="NZ_PDJI01000004.1"/>
</dbReference>
<feature type="transmembrane region" description="Helical" evidence="1">
    <location>
        <begin position="55"/>
        <end position="77"/>
    </location>
</feature>
<keyword evidence="1" id="KW-0812">Transmembrane</keyword>
<keyword evidence="1" id="KW-0472">Membrane</keyword>
<gene>
    <name evidence="2" type="ORF">ATJ97_3129</name>
</gene>